<evidence type="ECO:0000256" key="6">
    <source>
        <dbReference type="SAM" id="Phobius"/>
    </source>
</evidence>
<dbReference type="Pfam" id="PF02687">
    <property type="entry name" value="FtsX"/>
    <property type="match status" value="2"/>
</dbReference>
<keyword evidence="5 6" id="KW-0472">Membrane</keyword>
<gene>
    <name evidence="9" type="ORF">ACFSR2_00590</name>
</gene>
<name>A0ABW5J0V2_9BACT</name>
<sequence length="803" mass="90091">MILNYFKIAFRNLGKNKVYSFINIGGLAVGMSVAMLIGLWIFDEINANKYHKNYEKIGQIRSISTEPTTGVSEGSPHMQIPMSTALKANYKHLFNKVLTSWAVSDYTLKLGEKKLNRRGHFVEPGILEMLSLKMIKGSYDGLKDLHSIVLSKSTAEAMFGSADPINQSLKIDNKIDVTVTGIYEDLPKNSRFGEVEFFTPWDLFVASNEWVKGNVNNWDNTSFGIYVELQPNVRLETAQAGLKDFFAKNAPRDYYKLLESYKPEIFVFPMKQWHLYSDFTDGRPAGGRITFVWLFGIIGIFVLLLASINFMNLSTARSEKRAKEVGIRKAIGSVRSQLISQFFSESFLVVLVSFVLSCLLIFLSLRGFNELADKDIALPFTNLYFWLASAAFIALTGVLTGLYPALYLSSFQPIKVLKGTFKTGRFAETPRKVLVVFQFTISVVMIIGTIVVYQQIQHAKNRPVGYSQEGLVTISLNDPNYEGKYDLFKSELLNSGVVSEVALSNSTLTSISNRSSGFIWKGKSPETPSGFNKFRVTADFGKMLDWKIIAGRDFSSDYKTDSAGVILNEAAAKYIGLKNPIGEYIKTEDGKFVWQIIGVTKDMIIQSPYDDINGSFYFLDFSKSSRQMTMRIKPTVSPTEALPKIEAVFHKLVPSASFDYKFVDEDYNKKFAQEQHIGRLSTVFAILAIFISCLGLFGLASFVAEQRTKEIGIRKVLGASVSNLWQMLSKDFVVLVIISCVIAAPIAYYFMNNWLQKYTYHTELSWWIFAASALGALSLTLLTVSYQAVKAALVNPVKSLKTE</sequence>
<keyword evidence="2" id="KW-1003">Cell membrane</keyword>
<feature type="transmembrane region" description="Helical" evidence="6">
    <location>
        <begin position="766"/>
        <end position="789"/>
    </location>
</feature>
<evidence type="ECO:0000256" key="5">
    <source>
        <dbReference type="ARBA" id="ARBA00023136"/>
    </source>
</evidence>
<dbReference type="PANTHER" id="PTHR30572">
    <property type="entry name" value="MEMBRANE COMPONENT OF TRANSPORTER-RELATED"/>
    <property type="match status" value="1"/>
</dbReference>
<keyword evidence="3 6" id="KW-0812">Transmembrane</keyword>
<feature type="transmembrane region" description="Helical" evidence="6">
    <location>
        <begin position="383"/>
        <end position="408"/>
    </location>
</feature>
<dbReference type="InterPro" id="IPR003838">
    <property type="entry name" value="ABC3_permease_C"/>
</dbReference>
<feature type="domain" description="ABC3 transporter permease C-terminal" evidence="7">
    <location>
        <begin position="683"/>
        <end position="792"/>
    </location>
</feature>
<accession>A0ABW5J0V2</accession>
<proteinExistence type="predicted"/>
<feature type="transmembrane region" description="Helical" evidence="6">
    <location>
        <begin position="291"/>
        <end position="313"/>
    </location>
</feature>
<feature type="domain" description="MacB-like periplasmic core" evidence="8">
    <location>
        <begin position="20"/>
        <end position="243"/>
    </location>
</feature>
<feature type="transmembrane region" description="Helical" evidence="6">
    <location>
        <begin position="21"/>
        <end position="42"/>
    </location>
</feature>
<evidence type="ECO:0000256" key="4">
    <source>
        <dbReference type="ARBA" id="ARBA00022989"/>
    </source>
</evidence>
<evidence type="ECO:0000256" key="1">
    <source>
        <dbReference type="ARBA" id="ARBA00004651"/>
    </source>
</evidence>
<organism evidence="9 10">
    <name type="scientific">Emticicia soli</name>
    <dbReference type="NCBI Taxonomy" id="2027878"/>
    <lineage>
        <taxon>Bacteria</taxon>
        <taxon>Pseudomonadati</taxon>
        <taxon>Bacteroidota</taxon>
        <taxon>Cytophagia</taxon>
        <taxon>Cytophagales</taxon>
        <taxon>Leadbetterellaceae</taxon>
        <taxon>Emticicia</taxon>
    </lineage>
</organism>
<dbReference type="InterPro" id="IPR050250">
    <property type="entry name" value="Macrolide_Exporter_MacB"/>
</dbReference>
<feature type="transmembrane region" description="Helical" evidence="6">
    <location>
        <begin position="433"/>
        <end position="453"/>
    </location>
</feature>
<feature type="transmembrane region" description="Helical" evidence="6">
    <location>
        <begin position="732"/>
        <end position="751"/>
    </location>
</feature>
<evidence type="ECO:0000256" key="3">
    <source>
        <dbReference type="ARBA" id="ARBA00022692"/>
    </source>
</evidence>
<dbReference type="Proteomes" id="UP001597510">
    <property type="component" value="Unassembled WGS sequence"/>
</dbReference>
<feature type="domain" description="MacB-like periplasmic core" evidence="8">
    <location>
        <begin position="440"/>
        <end position="647"/>
    </location>
</feature>
<dbReference type="EMBL" id="JBHULC010000001">
    <property type="protein sequence ID" value="MFD2519361.1"/>
    <property type="molecule type" value="Genomic_DNA"/>
</dbReference>
<evidence type="ECO:0000256" key="2">
    <source>
        <dbReference type="ARBA" id="ARBA00022475"/>
    </source>
</evidence>
<feature type="transmembrane region" description="Helical" evidence="6">
    <location>
        <begin position="342"/>
        <end position="363"/>
    </location>
</feature>
<dbReference type="InterPro" id="IPR025857">
    <property type="entry name" value="MacB_PCD"/>
</dbReference>
<dbReference type="Pfam" id="PF12704">
    <property type="entry name" value="MacB_PCD"/>
    <property type="match status" value="2"/>
</dbReference>
<feature type="transmembrane region" description="Helical" evidence="6">
    <location>
        <begin position="683"/>
        <end position="704"/>
    </location>
</feature>
<evidence type="ECO:0000313" key="10">
    <source>
        <dbReference type="Proteomes" id="UP001597510"/>
    </source>
</evidence>
<keyword evidence="4 6" id="KW-1133">Transmembrane helix</keyword>
<comment type="caution">
    <text evidence="9">The sequence shown here is derived from an EMBL/GenBank/DDBJ whole genome shotgun (WGS) entry which is preliminary data.</text>
</comment>
<feature type="domain" description="ABC3 transporter permease C-terminal" evidence="7">
    <location>
        <begin position="297"/>
        <end position="413"/>
    </location>
</feature>
<comment type="subcellular location">
    <subcellularLocation>
        <location evidence="1">Cell membrane</location>
        <topology evidence="1">Multi-pass membrane protein</topology>
    </subcellularLocation>
</comment>
<evidence type="ECO:0000259" key="7">
    <source>
        <dbReference type="Pfam" id="PF02687"/>
    </source>
</evidence>
<dbReference type="PANTHER" id="PTHR30572:SF9">
    <property type="entry name" value="ABC TRANSPORTER PERMEASE PROTEIN"/>
    <property type="match status" value="1"/>
</dbReference>
<protein>
    <submittedName>
        <fullName evidence="9">ABC transporter permease</fullName>
    </submittedName>
</protein>
<evidence type="ECO:0000259" key="8">
    <source>
        <dbReference type="Pfam" id="PF12704"/>
    </source>
</evidence>
<dbReference type="RefSeq" id="WP_340238183.1">
    <property type="nucleotide sequence ID" value="NZ_JBBEWC010000009.1"/>
</dbReference>
<reference evidence="10" key="1">
    <citation type="journal article" date="2019" name="Int. J. Syst. Evol. Microbiol.">
        <title>The Global Catalogue of Microorganisms (GCM) 10K type strain sequencing project: providing services to taxonomists for standard genome sequencing and annotation.</title>
        <authorList>
            <consortium name="The Broad Institute Genomics Platform"/>
            <consortium name="The Broad Institute Genome Sequencing Center for Infectious Disease"/>
            <person name="Wu L."/>
            <person name="Ma J."/>
        </authorList>
    </citation>
    <scope>NUCLEOTIDE SEQUENCE [LARGE SCALE GENOMIC DNA]</scope>
    <source>
        <strain evidence="10">KCTC 52344</strain>
    </source>
</reference>
<keyword evidence="10" id="KW-1185">Reference proteome</keyword>
<evidence type="ECO:0000313" key="9">
    <source>
        <dbReference type="EMBL" id="MFD2519361.1"/>
    </source>
</evidence>